<evidence type="ECO:0000313" key="2">
    <source>
        <dbReference type="EMBL" id="GAT63609.1"/>
    </source>
</evidence>
<name>A0A171AEN9_9BACT</name>
<dbReference type="InterPro" id="IPR013216">
    <property type="entry name" value="Methyltransf_11"/>
</dbReference>
<reference evidence="3" key="1">
    <citation type="submission" date="2016-04" db="EMBL/GenBank/DDBJ databases">
        <title>Draft genome sequence of Paludibacter jiangxiensis strain NM7.</title>
        <authorList>
            <person name="Qiu Y."/>
            <person name="Matsuura N."/>
            <person name="Ohashi A."/>
            <person name="Tourlousse M.D."/>
            <person name="Sekiguchi Y."/>
        </authorList>
    </citation>
    <scope>NUCLEOTIDE SEQUENCE [LARGE SCALE GENOMIC DNA]</scope>
    <source>
        <strain evidence="3">NM7</strain>
    </source>
</reference>
<dbReference type="GO" id="GO:0032259">
    <property type="term" value="P:methylation"/>
    <property type="evidence" value="ECO:0007669"/>
    <property type="project" value="UniProtKB-KW"/>
</dbReference>
<dbReference type="Gene3D" id="3.40.50.150">
    <property type="entry name" value="Vaccinia Virus protein VP39"/>
    <property type="match status" value="1"/>
</dbReference>
<comment type="caution">
    <text evidence="2">The sequence shown here is derived from an EMBL/GenBank/DDBJ whole genome shotgun (WGS) entry which is preliminary data.</text>
</comment>
<proteinExistence type="predicted"/>
<keyword evidence="2" id="KW-0489">Methyltransferase</keyword>
<dbReference type="AlphaFoldDB" id="A0A171AEN9"/>
<organism evidence="2 3">
    <name type="scientific">Paludibacter jiangxiensis</name>
    <dbReference type="NCBI Taxonomy" id="681398"/>
    <lineage>
        <taxon>Bacteria</taxon>
        <taxon>Pseudomonadati</taxon>
        <taxon>Bacteroidota</taxon>
        <taxon>Bacteroidia</taxon>
        <taxon>Bacteroidales</taxon>
        <taxon>Paludibacteraceae</taxon>
        <taxon>Paludibacter</taxon>
    </lineage>
</organism>
<accession>A0A171AEN9</accession>
<dbReference type="RefSeq" id="WP_068704988.1">
    <property type="nucleotide sequence ID" value="NZ_BDCR01000004.1"/>
</dbReference>
<reference evidence="3" key="2">
    <citation type="journal article" date="2017" name="Genome Announc.">
        <title>Draft genome sequence of Paludibacter jiangxiensis NM7(T), a propionate-producing fermentative bacterium.</title>
        <authorList>
            <person name="Qiu Y.-L."/>
            <person name="Tourlousse D.M."/>
            <person name="Matsuura N."/>
            <person name="Ohashi A."/>
            <person name="Sekiguchi Y."/>
        </authorList>
    </citation>
    <scope>NUCLEOTIDE SEQUENCE [LARGE SCALE GENOMIC DNA]</scope>
    <source>
        <strain evidence="3">NM7</strain>
    </source>
</reference>
<evidence type="ECO:0000259" key="1">
    <source>
        <dbReference type="Pfam" id="PF08241"/>
    </source>
</evidence>
<gene>
    <name evidence="2" type="ORF">PJIAN_4148</name>
</gene>
<dbReference type="STRING" id="681398.PJIAN_4148"/>
<dbReference type="CDD" id="cd02440">
    <property type="entry name" value="AdoMet_MTases"/>
    <property type="match status" value="1"/>
</dbReference>
<dbReference type="InterPro" id="IPR029063">
    <property type="entry name" value="SAM-dependent_MTases_sf"/>
</dbReference>
<keyword evidence="3" id="KW-1185">Reference proteome</keyword>
<dbReference type="Pfam" id="PF08241">
    <property type="entry name" value="Methyltransf_11"/>
    <property type="match status" value="1"/>
</dbReference>
<dbReference type="EMBL" id="BDCR01000004">
    <property type="protein sequence ID" value="GAT63609.1"/>
    <property type="molecule type" value="Genomic_DNA"/>
</dbReference>
<dbReference type="Proteomes" id="UP000076586">
    <property type="component" value="Unassembled WGS sequence"/>
</dbReference>
<feature type="domain" description="Methyltransferase type 11" evidence="1">
    <location>
        <begin position="123"/>
        <end position="172"/>
    </location>
</feature>
<sequence>MKKFIRFVLNHIPRKYLQLFAHVAVRSSSIFYVGSKYECPVCHHRFRKLLPYGYVNSRENALCPSCLSLERHRQIWLFLQAKTEFFTKQSVMLHIAPEYCFIKRFGAMSNIDYYSADLESPLARVKMDIQAIPFEENKFDVIFCNHILEHVDDDLLAMRELYRVMKPGGWGIIQSPVNLARAVTYEDKTITAPEERLKHFGQKDHVREYGRDYADRMRSVGFKVEEVNLPEYVSDDKILYHALTPSVEAAKDTIIYYVSK</sequence>
<protein>
    <submittedName>
        <fullName evidence="2">Methyltransferase domain-containing protein</fullName>
    </submittedName>
</protein>
<dbReference type="SUPFAM" id="SSF53335">
    <property type="entry name" value="S-adenosyl-L-methionine-dependent methyltransferases"/>
    <property type="match status" value="1"/>
</dbReference>
<dbReference type="OrthoDB" id="3896938at2"/>
<keyword evidence="2" id="KW-0808">Transferase</keyword>
<dbReference type="GO" id="GO:0008757">
    <property type="term" value="F:S-adenosylmethionine-dependent methyltransferase activity"/>
    <property type="evidence" value="ECO:0007669"/>
    <property type="project" value="InterPro"/>
</dbReference>
<evidence type="ECO:0000313" key="3">
    <source>
        <dbReference type="Proteomes" id="UP000076586"/>
    </source>
</evidence>